<gene>
    <name evidence="1" type="ORF">BDV38DRAFT_110566</name>
</gene>
<dbReference type="Proteomes" id="UP000325672">
    <property type="component" value="Unassembled WGS sequence"/>
</dbReference>
<dbReference type="GeneID" id="43635178"/>
<evidence type="ECO:0000313" key="1">
    <source>
        <dbReference type="EMBL" id="KAE8136621.1"/>
    </source>
</evidence>
<reference evidence="1 2" key="1">
    <citation type="submission" date="2019-04" db="EMBL/GenBank/DDBJ databases">
        <title>Friends and foes A comparative genomics study of 23 Aspergillus species from section Flavi.</title>
        <authorList>
            <consortium name="DOE Joint Genome Institute"/>
            <person name="Kjaerbolling I."/>
            <person name="Vesth T."/>
            <person name="Frisvad J.C."/>
            <person name="Nybo J.L."/>
            <person name="Theobald S."/>
            <person name="Kildgaard S."/>
            <person name="Isbrandt T."/>
            <person name="Kuo A."/>
            <person name="Sato A."/>
            <person name="Lyhne E.K."/>
            <person name="Kogle M.E."/>
            <person name="Wiebenga A."/>
            <person name="Kun R.S."/>
            <person name="Lubbers R.J."/>
            <person name="Makela M.R."/>
            <person name="Barry K."/>
            <person name="Chovatia M."/>
            <person name="Clum A."/>
            <person name="Daum C."/>
            <person name="Haridas S."/>
            <person name="He G."/>
            <person name="LaButti K."/>
            <person name="Lipzen A."/>
            <person name="Mondo S."/>
            <person name="Riley R."/>
            <person name="Salamov A."/>
            <person name="Simmons B.A."/>
            <person name="Magnuson J.K."/>
            <person name="Henrissat B."/>
            <person name="Mortensen U.H."/>
            <person name="Larsen T.O."/>
            <person name="Devries R.P."/>
            <person name="Grigoriev I.V."/>
            <person name="Machida M."/>
            <person name="Baker S.E."/>
            <person name="Andersen M.R."/>
        </authorList>
    </citation>
    <scope>NUCLEOTIDE SEQUENCE [LARGE SCALE GENOMIC DNA]</scope>
    <source>
        <strain evidence="1 2">CBS 117625</strain>
    </source>
</reference>
<organism evidence="1 2">
    <name type="scientific">Aspergillus pseudotamarii</name>
    <dbReference type="NCBI Taxonomy" id="132259"/>
    <lineage>
        <taxon>Eukaryota</taxon>
        <taxon>Fungi</taxon>
        <taxon>Dikarya</taxon>
        <taxon>Ascomycota</taxon>
        <taxon>Pezizomycotina</taxon>
        <taxon>Eurotiomycetes</taxon>
        <taxon>Eurotiomycetidae</taxon>
        <taxon>Eurotiales</taxon>
        <taxon>Aspergillaceae</taxon>
        <taxon>Aspergillus</taxon>
        <taxon>Aspergillus subgen. Circumdati</taxon>
    </lineage>
</organism>
<sequence length="82" mass="9244">MSLKARSKLWPSLSYAAQQSRLLCVLMQGPRAFCKTTRAPGRPVHHTRPELLQQHGDAAWVLKDQARQILSGWPIEDAMFGC</sequence>
<proteinExistence type="predicted"/>
<keyword evidence="2" id="KW-1185">Reference proteome</keyword>
<accession>A0A5N6SS54</accession>
<evidence type="ECO:0000313" key="2">
    <source>
        <dbReference type="Proteomes" id="UP000325672"/>
    </source>
</evidence>
<dbReference type="RefSeq" id="XP_031912684.1">
    <property type="nucleotide sequence ID" value="XM_032050968.1"/>
</dbReference>
<dbReference type="AlphaFoldDB" id="A0A5N6SS54"/>
<dbReference type="EMBL" id="ML743583">
    <property type="protein sequence ID" value="KAE8136621.1"/>
    <property type="molecule type" value="Genomic_DNA"/>
</dbReference>
<protein>
    <submittedName>
        <fullName evidence="1">Uncharacterized protein</fullName>
    </submittedName>
</protein>
<name>A0A5N6SS54_ASPPS</name>